<feature type="domain" description="WW" evidence="16">
    <location>
        <begin position="493"/>
        <end position="527"/>
    </location>
</feature>
<feature type="domain" description="SET" evidence="17">
    <location>
        <begin position="115"/>
        <end position="232"/>
    </location>
</feature>
<gene>
    <name evidence="20" type="ORF">OGAPHI_005633</name>
</gene>
<protein>
    <recommendedName>
        <fullName evidence="4">Histone-lysine N-methyltransferase, H3 lysine-36 specific</fullName>
        <ecNumber evidence="3">2.1.1.359</ecNumber>
    </recommendedName>
    <alternativeName>
        <fullName evidence="13">SET domain-containing protein 2</fullName>
    </alternativeName>
</protein>
<evidence type="ECO:0000256" key="15">
    <source>
        <dbReference type="SAM" id="MobiDB-lite"/>
    </source>
</evidence>
<dbReference type="PANTHER" id="PTHR22884">
    <property type="entry name" value="SET DOMAIN PROTEINS"/>
    <property type="match status" value="1"/>
</dbReference>
<keyword evidence="21" id="KW-1185">Reference proteome</keyword>
<keyword evidence="8" id="KW-0808">Transferase</keyword>
<evidence type="ECO:0000256" key="12">
    <source>
        <dbReference type="ARBA" id="ARBA00023242"/>
    </source>
</evidence>
<evidence type="ECO:0000256" key="7">
    <source>
        <dbReference type="ARBA" id="ARBA00022603"/>
    </source>
</evidence>
<dbReference type="PROSITE" id="PS50020">
    <property type="entry name" value="WW_DOMAIN_2"/>
    <property type="match status" value="1"/>
</dbReference>
<comment type="catalytic activity">
    <reaction evidence="14">
        <text>L-lysyl(36)-[histone H3] + 3 S-adenosyl-L-methionine = N(6),N(6),N(6)-trimethyl-L-lysyl(36)-[histone H3] + 3 S-adenosyl-L-homocysteine + 3 H(+)</text>
        <dbReference type="Rhea" id="RHEA:60324"/>
        <dbReference type="Rhea" id="RHEA-COMP:9785"/>
        <dbReference type="Rhea" id="RHEA-COMP:15536"/>
        <dbReference type="ChEBI" id="CHEBI:15378"/>
        <dbReference type="ChEBI" id="CHEBI:29969"/>
        <dbReference type="ChEBI" id="CHEBI:57856"/>
        <dbReference type="ChEBI" id="CHEBI:59789"/>
        <dbReference type="ChEBI" id="CHEBI:61961"/>
        <dbReference type="EC" id="2.1.1.359"/>
    </reaction>
</comment>
<comment type="caution">
    <text evidence="20">The sequence shown here is derived from an EMBL/GenBank/DDBJ whole genome shotgun (WGS) entry which is preliminary data.</text>
</comment>
<feature type="region of interest" description="Disordered" evidence="15">
    <location>
        <begin position="458"/>
        <end position="492"/>
    </location>
</feature>
<dbReference type="Pfam" id="PF00856">
    <property type="entry name" value="SET"/>
    <property type="match status" value="1"/>
</dbReference>
<dbReference type="EC" id="2.1.1.359" evidence="3"/>
<organism evidence="20 21">
    <name type="scientific">Ogataea philodendri</name>
    <dbReference type="NCBI Taxonomy" id="1378263"/>
    <lineage>
        <taxon>Eukaryota</taxon>
        <taxon>Fungi</taxon>
        <taxon>Dikarya</taxon>
        <taxon>Ascomycota</taxon>
        <taxon>Saccharomycotina</taxon>
        <taxon>Pichiomycetes</taxon>
        <taxon>Pichiales</taxon>
        <taxon>Pichiaceae</taxon>
        <taxon>Ogataea</taxon>
    </lineage>
</organism>
<dbReference type="AlphaFoldDB" id="A0A9P8NZZ6"/>
<evidence type="ECO:0000256" key="13">
    <source>
        <dbReference type="ARBA" id="ARBA00030091"/>
    </source>
</evidence>
<dbReference type="InterPro" id="IPR036020">
    <property type="entry name" value="WW_dom_sf"/>
</dbReference>
<dbReference type="InterPro" id="IPR003616">
    <property type="entry name" value="Post-SET_dom"/>
</dbReference>
<dbReference type="GO" id="GO:0140955">
    <property type="term" value="F:histone H3K36 trimethyltransferase activity"/>
    <property type="evidence" value="ECO:0007669"/>
    <property type="project" value="UniProtKB-EC"/>
</dbReference>
<keyword evidence="11" id="KW-0804">Transcription</keyword>
<dbReference type="SMART" id="SM00456">
    <property type="entry name" value="WW"/>
    <property type="match status" value="1"/>
</dbReference>
<dbReference type="Pfam" id="PF17907">
    <property type="entry name" value="AWS"/>
    <property type="match status" value="1"/>
</dbReference>
<feature type="region of interest" description="Disordered" evidence="15">
    <location>
        <begin position="1"/>
        <end position="20"/>
    </location>
</feature>
<evidence type="ECO:0000259" key="19">
    <source>
        <dbReference type="PROSITE" id="PS51215"/>
    </source>
</evidence>
<feature type="region of interest" description="Disordered" evidence="15">
    <location>
        <begin position="687"/>
        <end position="706"/>
    </location>
</feature>
<dbReference type="InterPro" id="IPR013257">
    <property type="entry name" value="SRI"/>
</dbReference>
<dbReference type="GO" id="GO:0005694">
    <property type="term" value="C:chromosome"/>
    <property type="evidence" value="ECO:0007669"/>
    <property type="project" value="UniProtKB-SubCell"/>
</dbReference>
<dbReference type="InterPro" id="IPR046341">
    <property type="entry name" value="SET_dom_sf"/>
</dbReference>
<evidence type="ECO:0000256" key="11">
    <source>
        <dbReference type="ARBA" id="ARBA00023163"/>
    </source>
</evidence>
<comment type="subcellular location">
    <subcellularLocation>
        <location evidence="2">Chromosome</location>
    </subcellularLocation>
    <subcellularLocation>
        <location evidence="1">Nucleus</location>
    </subcellularLocation>
</comment>
<dbReference type="InterPro" id="IPR025788">
    <property type="entry name" value="Set2_fungi"/>
</dbReference>
<dbReference type="PROSITE" id="PS50280">
    <property type="entry name" value="SET"/>
    <property type="match status" value="1"/>
</dbReference>
<dbReference type="EMBL" id="JAEUBE010000378">
    <property type="protein sequence ID" value="KAH3662381.1"/>
    <property type="molecule type" value="Genomic_DNA"/>
</dbReference>
<reference evidence="20" key="2">
    <citation type="submission" date="2021-01" db="EMBL/GenBank/DDBJ databases">
        <authorList>
            <person name="Schikora-Tamarit M.A."/>
        </authorList>
    </citation>
    <scope>NUCLEOTIDE SEQUENCE</scope>
    <source>
        <strain evidence="20">CBS6075</strain>
    </source>
</reference>
<evidence type="ECO:0000259" key="16">
    <source>
        <dbReference type="PROSITE" id="PS50020"/>
    </source>
</evidence>
<dbReference type="GO" id="GO:0032259">
    <property type="term" value="P:methylation"/>
    <property type="evidence" value="ECO:0007669"/>
    <property type="project" value="UniProtKB-KW"/>
</dbReference>
<evidence type="ECO:0000256" key="3">
    <source>
        <dbReference type="ARBA" id="ARBA00012178"/>
    </source>
</evidence>
<dbReference type="InterPro" id="IPR038190">
    <property type="entry name" value="SRI_sf"/>
</dbReference>
<evidence type="ECO:0000259" key="17">
    <source>
        <dbReference type="PROSITE" id="PS50280"/>
    </source>
</evidence>
<keyword evidence="10" id="KW-0805">Transcription regulation</keyword>
<dbReference type="PROSITE" id="PS01159">
    <property type="entry name" value="WW_DOMAIN_1"/>
    <property type="match status" value="1"/>
</dbReference>
<feature type="region of interest" description="Disordered" evidence="15">
    <location>
        <begin position="527"/>
        <end position="562"/>
    </location>
</feature>
<dbReference type="PROSITE" id="PS51215">
    <property type="entry name" value="AWS"/>
    <property type="match status" value="1"/>
</dbReference>
<keyword evidence="7" id="KW-0489">Methyltransferase</keyword>
<dbReference type="InterPro" id="IPR001214">
    <property type="entry name" value="SET_dom"/>
</dbReference>
<evidence type="ECO:0000313" key="20">
    <source>
        <dbReference type="EMBL" id="KAH3662381.1"/>
    </source>
</evidence>
<dbReference type="SMART" id="SM00570">
    <property type="entry name" value="AWS"/>
    <property type="match status" value="1"/>
</dbReference>
<dbReference type="PROSITE" id="PS51568">
    <property type="entry name" value="SAM_MT43_SET2_1"/>
    <property type="match status" value="1"/>
</dbReference>
<evidence type="ECO:0000256" key="6">
    <source>
        <dbReference type="ARBA" id="ARBA00022491"/>
    </source>
</evidence>
<dbReference type="CDD" id="cd00201">
    <property type="entry name" value="WW"/>
    <property type="match status" value="1"/>
</dbReference>
<proteinExistence type="predicted"/>
<dbReference type="PROSITE" id="PS50868">
    <property type="entry name" value="POST_SET"/>
    <property type="match status" value="1"/>
</dbReference>
<feature type="domain" description="Post-SET" evidence="18">
    <location>
        <begin position="239"/>
        <end position="255"/>
    </location>
</feature>
<name>A0A9P8NZZ6_9ASCO</name>
<dbReference type="SUPFAM" id="SSF51045">
    <property type="entry name" value="WW domain"/>
    <property type="match status" value="1"/>
</dbReference>
<reference evidence="20" key="1">
    <citation type="journal article" date="2021" name="Open Biol.">
        <title>Shared evolutionary footprints suggest mitochondrial oxidative damage underlies multiple complex I losses in fungi.</title>
        <authorList>
            <person name="Schikora-Tamarit M.A."/>
            <person name="Marcet-Houben M."/>
            <person name="Nosek J."/>
            <person name="Gabaldon T."/>
        </authorList>
    </citation>
    <scope>NUCLEOTIDE SEQUENCE</scope>
    <source>
        <strain evidence="20">CBS6075</strain>
    </source>
</reference>
<evidence type="ECO:0000256" key="1">
    <source>
        <dbReference type="ARBA" id="ARBA00004123"/>
    </source>
</evidence>
<dbReference type="Gene3D" id="2.20.70.10">
    <property type="match status" value="1"/>
</dbReference>
<evidence type="ECO:0000259" key="18">
    <source>
        <dbReference type="PROSITE" id="PS50868"/>
    </source>
</evidence>
<dbReference type="SUPFAM" id="SSF82199">
    <property type="entry name" value="SET domain"/>
    <property type="match status" value="1"/>
</dbReference>
<dbReference type="SMART" id="SM00508">
    <property type="entry name" value="PostSET"/>
    <property type="match status" value="1"/>
</dbReference>
<evidence type="ECO:0000256" key="4">
    <source>
        <dbReference type="ARBA" id="ARBA00018028"/>
    </source>
</evidence>
<evidence type="ECO:0000256" key="9">
    <source>
        <dbReference type="ARBA" id="ARBA00022691"/>
    </source>
</evidence>
<dbReference type="Pfam" id="PF08236">
    <property type="entry name" value="SRI"/>
    <property type="match status" value="1"/>
</dbReference>
<keyword evidence="5" id="KW-0158">Chromosome</keyword>
<dbReference type="Gene3D" id="1.10.1740.100">
    <property type="entry name" value="Set2, Rpb1 interacting domain"/>
    <property type="match status" value="1"/>
</dbReference>
<accession>A0A9P8NZZ6</accession>
<dbReference type="GeneID" id="70237597"/>
<keyword evidence="6" id="KW-0678">Repressor</keyword>
<feature type="domain" description="AWS" evidence="19">
    <location>
        <begin position="57"/>
        <end position="113"/>
    </location>
</feature>
<evidence type="ECO:0000256" key="10">
    <source>
        <dbReference type="ARBA" id="ARBA00023015"/>
    </source>
</evidence>
<sequence length="706" mass="80496">MSKSRDNSSSITPPLENGNLVLYDTEPDATEEALSTFVNLKNNVYCDSIKDVYSAADEFMTCDCTEDIGSDGENHACGPDSDCINRLTNIECVDGQCQTCGDDCQNQRFQKNEIAPVSIFKTQHKGFGMRADKDIPAQTFIVEYKGEIVDNELYKENKEKYSNEGIKHFYFMMIQDNEIIDATKKASIGRFCNHSCDPNAFVEKWVVNKRFRMGIFAKRKILKGEEITFDYNVDRYGAEPQKCYCGAANCLGVMGGKTQSESARLLPHTISEALGVRANVEKKWIKDQKKNGIKVTQDNIDSNVNAEFVKSLILDPLTLGDVSKVVSCLLQPDLDFIVISRVIERFTLCENYDEIVERFCRLHGMQALSTAIKTVLKPTGSKLSIKEEELFSYIINILLHWPTLRARNSIANCKIDELLLEVRGKSNNQETKTQIDQLLNGWKDLELVYRIPKKSDLGDAANTSTNLDDRRTRSTSAPAAETPEPVNTKIDGVALPPGWEWAEDPSTKAIYYYNRTKNITQWEKPKQIAMPSKVTDEEERKRRREKERQKEEAKLKRLERERQMARQKELETEEKRMSMLSSIIAEASLERPASPVVKKETDHVSSVEKQWTKLFAAAVPNMMKKYQSEIGRDGLKTCARDVVHTLAQKEFKRHADETPPDELSEEKKAKVKHFVKEYMAKYLSKLEEKRKRKASQSSSESKRAKV</sequence>
<evidence type="ECO:0000256" key="2">
    <source>
        <dbReference type="ARBA" id="ARBA00004286"/>
    </source>
</evidence>
<dbReference type="SMART" id="SM00317">
    <property type="entry name" value="SET"/>
    <property type="match status" value="1"/>
</dbReference>
<keyword evidence="12" id="KW-0539">Nucleus</keyword>
<dbReference type="Proteomes" id="UP000769157">
    <property type="component" value="Unassembled WGS sequence"/>
</dbReference>
<evidence type="ECO:0000256" key="8">
    <source>
        <dbReference type="ARBA" id="ARBA00022679"/>
    </source>
</evidence>
<dbReference type="InterPro" id="IPR001202">
    <property type="entry name" value="WW_dom"/>
</dbReference>
<dbReference type="GO" id="GO:0006355">
    <property type="term" value="P:regulation of DNA-templated transcription"/>
    <property type="evidence" value="ECO:0007669"/>
    <property type="project" value="InterPro"/>
</dbReference>
<feature type="compositionally biased region" description="Basic and acidic residues" evidence="15">
    <location>
        <begin position="534"/>
        <end position="562"/>
    </location>
</feature>
<dbReference type="OrthoDB" id="422362at2759"/>
<evidence type="ECO:0000256" key="14">
    <source>
        <dbReference type="ARBA" id="ARBA00047545"/>
    </source>
</evidence>
<dbReference type="InterPro" id="IPR006560">
    <property type="entry name" value="AWS_dom"/>
</dbReference>
<dbReference type="GO" id="GO:0005634">
    <property type="term" value="C:nucleus"/>
    <property type="evidence" value="ECO:0007669"/>
    <property type="project" value="UniProtKB-SubCell"/>
</dbReference>
<keyword evidence="9" id="KW-0949">S-adenosyl-L-methionine</keyword>
<dbReference type="Pfam" id="PF00397">
    <property type="entry name" value="WW"/>
    <property type="match status" value="1"/>
</dbReference>
<evidence type="ECO:0000313" key="21">
    <source>
        <dbReference type="Proteomes" id="UP000769157"/>
    </source>
</evidence>
<dbReference type="Gene3D" id="2.170.270.10">
    <property type="entry name" value="SET domain"/>
    <property type="match status" value="1"/>
</dbReference>
<evidence type="ECO:0000256" key="5">
    <source>
        <dbReference type="ARBA" id="ARBA00022454"/>
    </source>
</evidence>
<dbReference type="RefSeq" id="XP_046059470.1">
    <property type="nucleotide sequence ID" value="XM_046206835.1"/>
</dbReference>
<dbReference type="InterPro" id="IPR050777">
    <property type="entry name" value="SET2_Histone-Lys_MeTrsfase"/>
</dbReference>